<dbReference type="EC" id="2.7.8.-" evidence="4"/>
<gene>
    <name evidence="4" type="ORF">ABUE31_12985</name>
</gene>
<evidence type="ECO:0000259" key="3">
    <source>
        <dbReference type="Pfam" id="PF02397"/>
    </source>
</evidence>
<proteinExistence type="inferred from homology"/>
<sequence length="179" mass="19507">MKRLLDIALALPLGLIALPVVLAAALWVRRTSPGPAFFSQLRVGRNERPFRCLKLRTMHHGTTSLPTHEVGADAVTDAGRVLRRLKLDELPQLWNVLVGEMSLVGPRPCLPIQHELIALRRAFGVTGLRPGITGLAQLRGIDMSDPGKCAGADAEYLRARSLRTDLDILLRTVSGGIAR</sequence>
<protein>
    <submittedName>
        <fullName evidence="4">Sugar transferase</fullName>
        <ecNumber evidence="4">2.7.8.-</ecNumber>
    </submittedName>
</protein>
<dbReference type="GO" id="GO:0016740">
    <property type="term" value="F:transferase activity"/>
    <property type="evidence" value="ECO:0007669"/>
    <property type="project" value="UniProtKB-KW"/>
</dbReference>
<dbReference type="Proteomes" id="UP001556196">
    <property type="component" value="Unassembled WGS sequence"/>
</dbReference>
<keyword evidence="2" id="KW-0270">Exopolysaccharide synthesis</keyword>
<evidence type="ECO:0000256" key="2">
    <source>
        <dbReference type="ARBA" id="ARBA00023169"/>
    </source>
</evidence>
<evidence type="ECO:0000313" key="5">
    <source>
        <dbReference type="Proteomes" id="UP001556196"/>
    </source>
</evidence>
<organism evidence="4 5">
    <name type="scientific">Mesorhizobium marinum</name>
    <dbReference type="NCBI Taxonomy" id="3228790"/>
    <lineage>
        <taxon>Bacteria</taxon>
        <taxon>Pseudomonadati</taxon>
        <taxon>Pseudomonadota</taxon>
        <taxon>Alphaproteobacteria</taxon>
        <taxon>Hyphomicrobiales</taxon>
        <taxon>Phyllobacteriaceae</taxon>
        <taxon>Mesorhizobium</taxon>
    </lineage>
</organism>
<dbReference type="PANTHER" id="PTHR30576">
    <property type="entry name" value="COLANIC BIOSYNTHESIS UDP-GLUCOSE LIPID CARRIER TRANSFERASE"/>
    <property type="match status" value="1"/>
</dbReference>
<name>A0ABV3R0P6_9HYPH</name>
<feature type="domain" description="Bacterial sugar transferase" evidence="3">
    <location>
        <begin position="2"/>
        <end position="174"/>
    </location>
</feature>
<dbReference type="PANTHER" id="PTHR30576:SF10">
    <property type="entry name" value="SLL5057 PROTEIN"/>
    <property type="match status" value="1"/>
</dbReference>
<keyword evidence="4" id="KW-0808">Transferase</keyword>
<comment type="caution">
    <text evidence="4">The sequence shown here is derived from an EMBL/GenBank/DDBJ whole genome shotgun (WGS) entry which is preliminary data.</text>
</comment>
<dbReference type="InterPro" id="IPR003362">
    <property type="entry name" value="Bact_transf"/>
</dbReference>
<accession>A0ABV3R0P6</accession>
<evidence type="ECO:0000313" key="4">
    <source>
        <dbReference type="EMBL" id="MEW9806899.1"/>
    </source>
</evidence>
<dbReference type="Pfam" id="PF02397">
    <property type="entry name" value="Bac_transf"/>
    <property type="match status" value="1"/>
</dbReference>
<comment type="similarity">
    <text evidence="1">Belongs to the bacterial sugar transferase family.</text>
</comment>
<dbReference type="RefSeq" id="WP_367724025.1">
    <property type="nucleotide sequence ID" value="NZ_JBFOCH010000003.1"/>
</dbReference>
<reference evidence="4 5" key="1">
    <citation type="submission" date="2024-06" db="EMBL/GenBank/DDBJ databases">
        <authorList>
            <person name="Tuo L."/>
        </authorList>
    </citation>
    <scope>NUCLEOTIDE SEQUENCE [LARGE SCALE GENOMIC DNA]</scope>
    <source>
        <strain evidence="4 5">ZMM04-5</strain>
    </source>
</reference>
<dbReference type="EMBL" id="JBFOCI010000003">
    <property type="protein sequence ID" value="MEW9806899.1"/>
    <property type="molecule type" value="Genomic_DNA"/>
</dbReference>
<keyword evidence="5" id="KW-1185">Reference proteome</keyword>
<evidence type="ECO:0000256" key="1">
    <source>
        <dbReference type="ARBA" id="ARBA00006464"/>
    </source>
</evidence>